<keyword evidence="2" id="KW-0472">Membrane</keyword>
<evidence type="ECO:0000256" key="1">
    <source>
        <dbReference type="SAM" id="MobiDB-lite"/>
    </source>
</evidence>
<evidence type="ECO:0008006" key="5">
    <source>
        <dbReference type="Google" id="ProtNLM"/>
    </source>
</evidence>
<feature type="compositionally biased region" description="Basic and acidic residues" evidence="1">
    <location>
        <begin position="86"/>
        <end position="97"/>
    </location>
</feature>
<evidence type="ECO:0000256" key="2">
    <source>
        <dbReference type="SAM" id="Phobius"/>
    </source>
</evidence>
<protein>
    <recommendedName>
        <fullName evidence="5">SH3 domain-containing protein</fullName>
    </recommendedName>
</protein>
<feature type="compositionally biased region" description="Low complexity" evidence="1">
    <location>
        <begin position="76"/>
        <end position="85"/>
    </location>
</feature>
<feature type="compositionally biased region" description="Basic residues" evidence="1">
    <location>
        <begin position="1"/>
        <end position="13"/>
    </location>
</feature>
<keyword evidence="4" id="KW-1185">Reference proteome</keyword>
<gene>
    <name evidence="3" type="ORF">GGR05_002415</name>
</gene>
<evidence type="ECO:0000313" key="4">
    <source>
        <dbReference type="Proteomes" id="UP000531216"/>
    </source>
</evidence>
<keyword evidence="2" id="KW-1133">Transmembrane helix</keyword>
<accession>A0A7W6BX21</accession>
<feature type="compositionally biased region" description="Low complexity" evidence="1">
    <location>
        <begin position="116"/>
        <end position="143"/>
    </location>
</feature>
<feature type="transmembrane region" description="Helical" evidence="2">
    <location>
        <begin position="21"/>
        <end position="39"/>
    </location>
</feature>
<organism evidence="3 4">
    <name type="scientific">Aureimonas phyllosphaerae</name>
    <dbReference type="NCBI Taxonomy" id="1166078"/>
    <lineage>
        <taxon>Bacteria</taxon>
        <taxon>Pseudomonadati</taxon>
        <taxon>Pseudomonadota</taxon>
        <taxon>Alphaproteobacteria</taxon>
        <taxon>Hyphomicrobiales</taxon>
        <taxon>Aurantimonadaceae</taxon>
        <taxon>Aureimonas</taxon>
    </lineage>
</organism>
<sequence length="250" mass="25843">MTQRKPRSRKGAKPRAPAGRRVGPVWWGLGILAVGWIAFDANRAVVERHVPQVAALERMLTEANAPATAHRDAAPRRPAVTPAAVDRPRSAEPRAPEARQAALRPPAANPPPPRAAVPDARPASAAAAPAPAPAARTPVAVPAKVERAAPAGDGRFVTRSPTPLRRSPSAGAPAWMVLDAGRPLRVTRREGGFARVESGIFTGWVDAAVVPEAVTPSAAPAPVRSTTMPTLAAADARRGGPVPAASVPGR</sequence>
<name>A0A7W6BX21_9HYPH</name>
<keyword evidence="2" id="KW-0812">Transmembrane</keyword>
<feature type="region of interest" description="Disordered" evidence="1">
    <location>
        <begin position="1"/>
        <end position="20"/>
    </location>
</feature>
<reference evidence="3 4" key="1">
    <citation type="submission" date="2020-08" db="EMBL/GenBank/DDBJ databases">
        <title>Genomic Encyclopedia of Type Strains, Phase IV (KMG-IV): sequencing the most valuable type-strain genomes for metagenomic binning, comparative biology and taxonomic classification.</title>
        <authorList>
            <person name="Goeker M."/>
        </authorList>
    </citation>
    <scope>NUCLEOTIDE SEQUENCE [LARGE SCALE GENOMIC DNA]</scope>
    <source>
        <strain evidence="3 4">DSM 25024</strain>
    </source>
</reference>
<feature type="region of interest" description="Disordered" evidence="1">
    <location>
        <begin position="231"/>
        <end position="250"/>
    </location>
</feature>
<dbReference type="RefSeq" id="WP_090965039.1">
    <property type="nucleotide sequence ID" value="NZ_FOOA01000016.1"/>
</dbReference>
<dbReference type="Proteomes" id="UP000531216">
    <property type="component" value="Unassembled WGS sequence"/>
</dbReference>
<evidence type="ECO:0000313" key="3">
    <source>
        <dbReference type="EMBL" id="MBB3936265.1"/>
    </source>
</evidence>
<feature type="region of interest" description="Disordered" evidence="1">
    <location>
        <begin position="66"/>
        <end position="170"/>
    </location>
</feature>
<proteinExistence type="predicted"/>
<comment type="caution">
    <text evidence="3">The sequence shown here is derived from an EMBL/GenBank/DDBJ whole genome shotgun (WGS) entry which is preliminary data.</text>
</comment>
<dbReference type="AlphaFoldDB" id="A0A7W6BX21"/>
<dbReference type="EMBL" id="JACIDO010000004">
    <property type="protein sequence ID" value="MBB3936265.1"/>
    <property type="molecule type" value="Genomic_DNA"/>
</dbReference>